<dbReference type="EMBL" id="CAXDID020000002">
    <property type="protein sequence ID" value="CAL5970995.1"/>
    <property type="molecule type" value="Genomic_DNA"/>
</dbReference>
<gene>
    <name evidence="1" type="ORF">HINF_LOCUS935</name>
</gene>
<dbReference type="SUPFAM" id="SSF53098">
    <property type="entry name" value="Ribonuclease H-like"/>
    <property type="match status" value="1"/>
</dbReference>
<protein>
    <submittedName>
        <fullName evidence="1">Ribonuclease_H-like superfamily</fullName>
    </submittedName>
</protein>
<proteinExistence type="predicted"/>
<comment type="caution">
    <text evidence="1">The sequence shown here is derived from an EMBL/GenBank/DDBJ whole genome shotgun (WGS) entry which is preliminary data.</text>
</comment>
<organism evidence="1 2">
    <name type="scientific">Hexamita inflata</name>
    <dbReference type="NCBI Taxonomy" id="28002"/>
    <lineage>
        <taxon>Eukaryota</taxon>
        <taxon>Metamonada</taxon>
        <taxon>Diplomonadida</taxon>
        <taxon>Hexamitidae</taxon>
        <taxon>Hexamitinae</taxon>
        <taxon>Hexamita</taxon>
    </lineage>
</organism>
<name>A0ABP1GFV3_9EUKA</name>
<reference evidence="1 2" key="1">
    <citation type="submission" date="2024-07" db="EMBL/GenBank/DDBJ databases">
        <authorList>
            <person name="Akdeniz Z."/>
        </authorList>
    </citation>
    <scope>NUCLEOTIDE SEQUENCE [LARGE SCALE GENOMIC DNA]</scope>
</reference>
<evidence type="ECO:0000313" key="2">
    <source>
        <dbReference type="Proteomes" id="UP001642409"/>
    </source>
</evidence>
<dbReference type="Proteomes" id="UP001642409">
    <property type="component" value="Unassembled WGS sequence"/>
</dbReference>
<accession>A0ABP1GFV3</accession>
<evidence type="ECO:0000313" key="1">
    <source>
        <dbReference type="EMBL" id="CAL5970995.1"/>
    </source>
</evidence>
<sequence length="308" mass="36000">MQTLRLHAQQETQRQLHLPLKLAPHIPLTWPLVQRICCLEHFQRTGKTVICRIHCFVHTINLVLSDYLRKFDLIAEVQSSEQYQEDPRSVASYVSTRWYSFLKTLLSLDHCQISEQEEHIRILKIFSEMFGHYEMSNRTTANTQSQTFVDFKNRIGYDTPQALYAQQQFFQRFDNMDFSTKYIIKMYQGLSPQVKMDKQIFESLIEMSGPIKELLGIIINQQVLGNHCSGRYVKEINKRQLNYTTTQEYWQCVVIIDPNARQVKDFVDISAVIPVSEADVERLFSLVGLITTKRRVTIGNQLLNSLVT</sequence>
<keyword evidence="2" id="KW-1185">Reference proteome</keyword>
<dbReference type="InterPro" id="IPR012337">
    <property type="entry name" value="RNaseH-like_sf"/>
</dbReference>